<feature type="transmembrane region" description="Helical" evidence="1">
    <location>
        <begin position="28"/>
        <end position="47"/>
    </location>
</feature>
<name>A0A2T8HNK4_9SPHI</name>
<gene>
    <name evidence="2" type="ORF">DC487_05320</name>
</gene>
<keyword evidence="1" id="KW-0812">Transmembrane</keyword>
<evidence type="ECO:0000256" key="1">
    <source>
        <dbReference type="SAM" id="Phobius"/>
    </source>
</evidence>
<dbReference type="OrthoDB" id="714010at2"/>
<dbReference type="AlphaFoldDB" id="A0A2T8HNK4"/>
<protein>
    <submittedName>
        <fullName evidence="2">Uncharacterized protein</fullName>
    </submittedName>
</protein>
<keyword evidence="1" id="KW-0472">Membrane</keyword>
<keyword evidence="1" id="KW-1133">Transmembrane helix</keyword>
<comment type="caution">
    <text evidence="2">The sequence shown here is derived from an EMBL/GenBank/DDBJ whole genome shotgun (WGS) entry which is preliminary data.</text>
</comment>
<keyword evidence="3" id="KW-1185">Reference proteome</keyword>
<dbReference type="RefSeq" id="WP_116774872.1">
    <property type="nucleotide sequence ID" value="NZ_QDKG01000001.1"/>
</dbReference>
<dbReference type="Proteomes" id="UP000245627">
    <property type="component" value="Unassembled WGS sequence"/>
</dbReference>
<accession>A0A2T8HNK4</accession>
<evidence type="ECO:0000313" key="2">
    <source>
        <dbReference type="EMBL" id="PVH27017.1"/>
    </source>
</evidence>
<organism evidence="2 3">
    <name type="scientific">Sphingobacterium corticibacter</name>
    <dbReference type="NCBI Taxonomy" id="2171749"/>
    <lineage>
        <taxon>Bacteria</taxon>
        <taxon>Pseudomonadati</taxon>
        <taxon>Bacteroidota</taxon>
        <taxon>Sphingobacteriia</taxon>
        <taxon>Sphingobacteriales</taxon>
        <taxon>Sphingobacteriaceae</taxon>
        <taxon>Sphingobacterium</taxon>
    </lineage>
</organism>
<dbReference type="EMBL" id="QDKG01000001">
    <property type="protein sequence ID" value="PVH27017.1"/>
    <property type="molecule type" value="Genomic_DNA"/>
</dbReference>
<reference evidence="2 3" key="1">
    <citation type="submission" date="2018-04" db="EMBL/GenBank/DDBJ databases">
        <title>Sphingobacterium cortibacter sp. nov.</title>
        <authorList>
            <person name="Li Y."/>
        </authorList>
    </citation>
    <scope>NUCLEOTIDE SEQUENCE [LARGE SCALE GENOMIC DNA]</scope>
    <source>
        <strain evidence="2 3">2c-3</strain>
    </source>
</reference>
<proteinExistence type="predicted"/>
<evidence type="ECO:0000313" key="3">
    <source>
        <dbReference type="Proteomes" id="UP000245627"/>
    </source>
</evidence>
<sequence length="112" mass="12821">MKTEEQGCKQQDQGKQKPSFMQIVNHPVTYAMIVIVTVFNLVFYYIVDLNKDSREAERKLNEKMLEMQGGLYQQMIEEIRPAVNKVTEAAIKVDSAAVKVDSVAQQQKGKRK</sequence>